<evidence type="ECO:0000313" key="1">
    <source>
        <dbReference type="EMBL" id="OTF70841.1"/>
    </source>
</evidence>
<gene>
    <name evidence="1" type="ORF">BLA29_009915</name>
</gene>
<evidence type="ECO:0000313" key="2">
    <source>
        <dbReference type="Proteomes" id="UP000194236"/>
    </source>
</evidence>
<sequence length="82" mass="8983">MTVDENSGPATDDDDDVEDVPVNKAVVLDKRDFVGDIKIIEVGAFLIELVEKLLKAENVRAVLDKIGFDDVAIEPPTFEPVD</sequence>
<dbReference type="Proteomes" id="UP000194236">
    <property type="component" value="Unassembled WGS sequence"/>
</dbReference>
<protein>
    <submittedName>
        <fullName evidence="1">Uncharacterized protein</fullName>
    </submittedName>
</protein>
<reference evidence="1 2" key="1">
    <citation type="submission" date="2017-03" db="EMBL/GenBank/DDBJ databases">
        <title>Genome Survey of Euroglyphus maynei.</title>
        <authorList>
            <person name="Arlian L.G."/>
            <person name="Morgan M.S."/>
            <person name="Rider S.D."/>
        </authorList>
    </citation>
    <scope>NUCLEOTIDE SEQUENCE [LARGE SCALE GENOMIC DNA]</scope>
    <source>
        <strain evidence="1">Arlian Lab</strain>
        <tissue evidence="1">Whole body</tissue>
    </source>
</reference>
<organism evidence="1 2">
    <name type="scientific">Euroglyphus maynei</name>
    <name type="common">Mayne's house dust mite</name>
    <dbReference type="NCBI Taxonomy" id="6958"/>
    <lineage>
        <taxon>Eukaryota</taxon>
        <taxon>Metazoa</taxon>
        <taxon>Ecdysozoa</taxon>
        <taxon>Arthropoda</taxon>
        <taxon>Chelicerata</taxon>
        <taxon>Arachnida</taxon>
        <taxon>Acari</taxon>
        <taxon>Acariformes</taxon>
        <taxon>Sarcoptiformes</taxon>
        <taxon>Astigmata</taxon>
        <taxon>Psoroptidia</taxon>
        <taxon>Analgoidea</taxon>
        <taxon>Pyroglyphidae</taxon>
        <taxon>Pyroglyphinae</taxon>
        <taxon>Euroglyphus</taxon>
    </lineage>
</organism>
<dbReference type="EMBL" id="MUJZ01063759">
    <property type="protein sequence ID" value="OTF70841.1"/>
    <property type="molecule type" value="Genomic_DNA"/>
</dbReference>
<proteinExistence type="predicted"/>
<name>A0A1Y3AQU3_EURMA</name>
<dbReference type="AlphaFoldDB" id="A0A1Y3AQU3"/>
<comment type="caution">
    <text evidence="1">The sequence shown here is derived from an EMBL/GenBank/DDBJ whole genome shotgun (WGS) entry which is preliminary data.</text>
</comment>
<accession>A0A1Y3AQU3</accession>
<keyword evidence="2" id="KW-1185">Reference proteome</keyword>